<feature type="region of interest" description="Disordered" evidence="1">
    <location>
        <begin position="30"/>
        <end position="51"/>
    </location>
</feature>
<accession>A0AAW1ZQP4</accession>
<keyword evidence="3" id="KW-1185">Reference proteome</keyword>
<proteinExistence type="predicted"/>
<name>A0AAW1ZQP4_CULAL</name>
<gene>
    <name evidence="2" type="ORF">ABG768_007003</name>
</gene>
<evidence type="ECO:0000313" key="3">
    <source>
        <dbReference type="Proteomes" id="UP001479290"/>
    </source>
</evidence>
<organism evidence="2 3">
    <name type="scientific">Culter alburnus</name>
    <name type="common">Topmouth culter</name>
    <dbReference type="NCBI Taxonomy" id="194366"/>
    <lineage>
        <taxon>Eukaryota</taxon>
        <taxon>Metazoa</taxon>
        <taxon>Chordata</taxon>
        <taxon>Craniata</taxon>
        <taxon>Vertebrata</taxon>
        <taxon>Euteleostomi</taxon>
        <taxon>Actinopterygii</taxon>
        <taxon>Neopterygii</taxon>
        <taxon>Teleostei</taxon>
        <taxon>Ostariophysi</taxon>
        <taxon>Cypriniformes</taxon>
        <taxon>Xenocyprididae</taxon>
        <taxon>Xenocypridinae</taxon>
        <taxon>Culter</taxon>
    </lineage>
</organism>
<evidence type="ECO:0000313" key="2">
    <source>
        <dbReference type="EMBL" id="KAK9963841.1"/>
    </source>
</evidence>
<evidence type="ECO:0000256" key="1">
    <source>
        <dbReference type="SAM" id="MobiDB-lite"/>
    </source>
</evidence>
<dbReference type="AlphaFoldDB" id="A0AAW1ZQP4"/>
<comment type="caution">
    <text evidence="2">The sequence shown here is derived from an EMBL/GenBank/DDBJ whole genome shotgun (WGS) entry which is preliminary data.</text>
</comment>
<dbReference type="EMBL" id="JAWDJR010000014">
    <property type="protein sequence ID" value="KAK9963841.1"/>
    <property type="molecule type" value="Genomic_DNA"/>
</dbReference>
<dbReference type="Proteomes" id="UP001479290">
    <property type="component" value="Unassembled WGS sequence"/>
</dbReference>
<reference evidence="2 3" key="1">
    <citation type="submission" date="2024-05" db="EMBL/GenBank/DDBJ databases">
        <title>A high-quality chromosomal-level genome assembly of Topmouth culter (Culter alburnus).</title>
        <authorList>
            <person name="Zhao H."/>
        </authorList>
    </citation>
    <scope>NUCLEOTIDE SEQUENCE [LARGE SCALE GENOMIC DNA]</scope>
    <source>
        <strain evidence="2">CATC2023</strain>
        <tissue evidence="2">Muscle</tissue>
    </source>
</reference>
<protein>
    <submittedName>
        <fullName evidence="2">Uncharacterized protein</fullName>
    </submittedName>
</protein>
<feature type="compositionally biased region" description="Basic residues" evidence="1">
    <location>
        <begin position="36"/>
        <end position="49"/>
    </location>
</feature>
<sequence length="107" mass="11939">MLFLFVIDRLHIAVPWTGGNSSLQSLNFDHPMRSHYGPRKSSGQHRTQKTKQVEEATHFTYLGSVISSDGDAEQDVACCIGKESAALQQLRPIRKSPSFSPQSKLRP</sequence>